<accession>U4KT70</accession>
<dbReference type="Proteomes" id="UP000032737">
    <property type="component" value="Chromosome"/>
</dbReference>
<gene>
    <name evidence="2" type="ORF">BN85311530</name>
</gene>
<keyword evidence="1" id="KW-1133">Transmembrane helix</keyword>
<dbReference type="STRING" id="61635.BN85311530"/>
<feature type="transmembrane region" description="Helical" evidence="1">
    <location>
        <begin position="41"/>
        <end position="62"/>
    </location>
</feature>
<feature type="transmembrane region" description="Helical" evidence="1">
    <location>
        <begin position="90"/>
        <end position="112"/>
    </location>
</feature>
<name>U4KT70_9MOLU</name>
<dbReference type="HOGENOM" id="CLU_1599122_0_0_14"/>
<evidence type="ECO:0000256" key="1">
    <source>
        <dbReference type="SAM" id="Phobius"/>
    </source>
</evidence>
<feature type="transmembrane region" description="Helical" evidence="1">
    <location>
        <begin position="67"/>
        <end position="84"/>
    </location>
</feature>
<dbReference type="EMBL" id="FO681348">
    <property type="protein sequence ID" value="CCV66174.1"/>
    <property type="molecule type" value="Genomic_DNA"/>
</dbReference>
<sequence>MSKKMQDVVLMFTLVFGLIICASLFFNVLETSDNEPIMDGILAVFGGEVASIGGFISSRIIFSMRNFIAFIFPLIFSLLGIVIIKQSSAATIKLFAGIILSAVFITSVYLLANLGLNTIGEVDVFGVTSKINYKQAELTIVSSVALVSAILGAVSSVLYSVSQLGK</sequence>
<organism evidence="2 3">
    <name type="scientific">Acholeplasma brassicae</name>
    <dbReference type="NCBI Taxonomy" id="61635"/>
    <lineage>
        <taxon>Bacteria</taxon>
        <taxon>Bacillati</taxon>
        <taxon>Mycoplasmatota</taxon>
        <taxon>Mollicutes</taxon>
        <taxon>Acholeplasmatales</taxon>
        <taxon>Acholeplasmataceae</taxon>
        <taxon>Acholeplasma</taxon>
    </lineage>
</organism>
<protein>
    <submittedName>
        <fullName evidence="2">Uncharacterized protein</fullName>
    </submittedName>
</protein>
<dbReference type="OrthoDB" id="9891825at2"/>
<evidence type="ECO:0000313" key="3">
    <source>
        <dbReference type="Proteomes" id="UP000032737"/>
    </source>
</evidence>
<dbReference type="AlphaFoldDB" id="U4KT70"/>
<keyword evidence="1" id="KW-0472">Membrane</keyword>
<proteinExistence type="predicted"/>
<dbReference type="KEGG" id="abra:BN85311530"/>
<dbReference type="RefSeq" id="WP_030005034.1">
    <property type="nucleotide sequence ID" value="NC_022549.1"/>
</dbReference>
<evidence type="ECO:0000313" key="2">
    <source>
        <dbReference type="EMBL" id="CCV66174.1"/>
    </source>
</evidence>
<feature type="transmembrane region" description="Helical" evidence="1">
    <location>
        <begin position="138"/>
        <end position="161"/>
    </location>
</feature>
<keyword evidence="1" id="KW-0812">Transmembrane</keyword>
<feature type="transmembrane region" description="Helical" evidence="1">
    <location>
        <begin position="7"/>
        <end position="29"/>
    </location>
</feature>
<reference evidence="2 3" key="1">
    <citation type="journal article" date="2013" name="J. Mol. Microbiol. Biotechnol.">
        <title>Analysis of the Complete Genomes of Acholeplasma brassicae , A. palmae and A. laidlawii and Their Comparison to the Obligate Parasites from ' Candidatus Phytoplasma'.</title>
        <authorList>
            <person name="Kube M."/>
            <person name="Siewert C."/>
            <person name="Migdoll A.M."/>
            <person name="Duduk B."/>
            <person name="Holz S."/>
            <person name="Rabus R."/>
            <person name="Seemuller E."/>
            <person name="Mitrovic J."/>
            <person name="Muller I."/>
            <person name="Buttner C."/>
            <person name="Reinhardt R."/>
        </authorList>
    </citation>
    <scope>NUCLEOTIDE SEQUENCE [LARGE SCALE GENOMIC DNA]</scope>
    <source>
        <strain evidence="3">0502</strain>
    </source>
</reference>
<keyword evidence="3" id="KW-1185">Reference proteome</keyword>